<feature type="coiled-coil region" evidence="4">
    <location>
        <begin position="108"/>
        <end position="138"/>
    </location>
</feature>
<dbReference type="PANTHER" id="PTHR30469:SF36">
    <property type="entry name" value="BLL3903 PROTEIN"/>
    <property type="match status" value="1"/>
</dbReference>
<organism evidence="10 11">
    <name type="scientific">Solitalea canadensis (strain ATCC 29591 / DSM 3403 / JCM 21819 / LMG 8368 / NBRC 15130 / NCIMB 12057 / USAM 9D)</name>
    <name type="common">Flexibacter canadensis</name>
    <dbReference type="NCBI Taxonomy" id="929556"/>
    <lineage>
        <taxon>Bacteria</taxon>
        <taxon>Pseudomonadati</taxon>
        <taxon>Bacteroidota</taxon>
        <taxon>Sphingobacteriia</taxon>
        <taxon>Sphingobacteriales</taxon>
        <taxon>Sphingobacteriaceae</taxon>
        <taxon>Solitalea</taxon>
    </lineage>
</organism>
<evidence type="ECO:0000259" key="6">
    <source>
        <dbReference type="Pfam" id="PF25876"/>
    </source>
</evidence>
<dbReference type="Gene3D" id="2.40.30.170">
    <property type="match status" value="1"/>
</dbReference>
<dbReference type="PROSITE" id="PS51257">
    <property type="entry name" value="PROKAR_LIPOPROTEIN"/>
    <property type="match status" value="1"/>
</dbReference>
<dbReference type="HOGENOM" id="CLU_018816_1_2_10"/>
<dbReference type="GO" id="GO:0015562">
    <property type="term" value="F:efflux transmembrane transporter activity"/>
    <property type="evidence" value="ECO:0007669"/>
    <property type="project" value="TreeGrafter"/>
</dbReference>
<dbReference type="InterPro" id="IPR058792">
    <property type="entry name" value="Beta-barrel_RND_2"/>
</dbReference>
<dbReference type="KEGG" id="scn:Solca_1012"/>
<feature type="domain" description="CusB-like beta-barrel" evidence="8">
    <location>
        <begin position="208"/>
        <end position="279"/>
    </location>
</feature>
<dbReference type="eggNOG" id="COG0845">
    <property type="taxonomic scope" value="Bacteria"/>
</dbReference>
<feature type="signal peptide" evidence="5">
    <location>
        <begin position="1"/>
        <end position="28"/>
    </location>
</feature>
<reference evidence="10" key="1">
    <citation type="submission" date="2012-02" db="EMBL/GenBank/DDBJ databases">
        <title>The complete genome of Solitalea canadensis DSM 3403.</title>
        <authorList>
            <consortium name="US DOE Joint Genome Institute (JGI-PGF)"/>
            <person name="Lucas S."/>
            <person name="Copeland A."/>
            <person name="Lapidus A."/>
            <person name="Glavina del Rio T."/>
            <person name="Dalin E."/>
            <person name="Tice H."/>
            <person name="Bruce D."/>
            <person name="Goodwin L."/>
            <person name="Pitluck S."/>
            <person name="Peters L."/>
            <person name="Ovchinnikova G."/>
            <person name="Lu M."/>
            <person name="Kyrpides N."/>
            <person name="Mavromatis K."/>
            <person name="Ivanova N."/>
            <person name="Brettin T."/>
            <person name="Detter J.C."/>
            <person name="Han C."/>
            <person name="Larimer F."/>
            <person name="Land M."/>
            <person name="Hauser L."/>
            <person name="Markowitz V."/>
            <person name="Cheng J.-F."/>
            <person name="Hugenholtz P."/>
            <person name="Woyke T."/>
            <person name="Wu D."/>
            <person name="Spring S."/>
            <person name="Schroeder M."/>
            <person name="Kopitz M."/>
            <person name="Brambilla E."/>
            <person name="Klenk H.-P."/>
            <person name="Eisen J.A."/>
        </authorList>
    </citation>
    <scope>NUCLEOTIDE SEQUENCE</scope>
    <source>
        <strain evidence="10">DSM 3403</strain>
    </source>
</reference>
<evidence type="ECO:0000256" key="3">
    <source>
        <dbReference type="ARBA" id="ARBA00022448"/>
    </source>
</evidence>
<dbReference type="STRING" id="929556.Solca_1012"/>
<dbReference type="InterPro" id="IPR058624">
    <property type="entry name" value="MdtA-like_HH"/>
</dbReference>
<sequence>MKNQRFNPYRSIAAIALVSLALALVASGCTSKGNANTINKAAVSQPGTPVDAQVLRSETLNDEMEVSGTLIAKQSVSIMSELSRKVTDVYAKEGQFVNAGTILFKLDDADLRAQLEQLQQQEKLAKLNEQRLKDLINHQAVMQQDYDQVFTNLKVLEAQIKQIKVTIDKTAIRAPFNGRIGIVNIYRGALVSPGTALTTIEDNSQVKVDFSIPEKYTSTVNIGDAIGFTVESTAKPYQAKVIAREASVDNTTRSLLVRAVSDNPNKELLPGQSARLKVRLNSSANAIMIPNQALIPSSQGYSVFVSQGGKAIIKPVEIGQRDAYSVHITKGLKAGDTLIVSNMLRLAPGSQVQLVSIK</sequence>
<evidence type="ECO:0000256" key="4">
    <source>
        <dbReference type="SAM" id="Coils"/>
    </source>
</evidence>
<dbReference type="Gene3D" id="1.10.287.470">
    <property type="entry name" value="Helix hairpin bin"/>
    <property type="match status" value="1"/>
</dbReference>
<keyword evidence="5" id="KW-0732">Signal</keyword>
<dbReference type="EMBL" id="CP003349">
    <property type="protein sequence ID" value="AFD06120.1"/>
    <property type="molecule type" value="Genomic_DNA"/>
</dbReference>
<comment type="subcellular location">
    <subcellularLocation>
        <location evidence="1">Cell envelope</location>
    </subcellularLocation>
</comment>
<evidence type="ECO:0000259" key="8">
    <source>
        <dbReference type="Pfam" id="PF25954"/>
    </source>
</evidence>
<dbReference type="Gene3D" id="2.40.50.100">
    <property type="match status" value="1"/>
</dbReference>
<evidence type="ECO:0000313" key="11">
    <source>
        <dbReference type="Proteomes" id="UP000007590"/>
    </source>
</evidence>
<keyword evidence="4" id="KW-0175">Coiled coil</keyword>
<dbReference type="OrthoDB" id="9806939at2"/>
<dbReference type="RefSeq" id="WP_014679348.1">
    <property type="nucleotide sequence ID" value="NC_017770.1"/>
</dbReference>
<evidence type="ECO:0000259" key="9">
    <source>
        <dbReference type="Pfam" id="PF25967"/>
    </source>
</evidence>
<dbReference type="Gene3D" id="2.40.420.20">
    <property type="match status" value="1"/>
</dbReference>
<evidence type="ECO:0000256" key="1">
    <source>
        <dbReference type="ARBA" id="ARBA00004196"/>
    </source>
</evidence>
<dbReference type="Pfam" id="PF25917">
    <property type="entry name" value="BSH_RND"/>
    <property type="match status" value="1"/>
</dbReference>
<protein>
    <submittedName>
        <fullName evidence="10">RND family efflux transporter, MFP subunit</fullName>
    </submittedName>
</protein>
<accession>H8KQ11</accession>
<keyword evidence="11" id="KW-1185">Reference proteome</keyword>
<dbReference type="Pfam" id="PF25954">
    <property type="entry name" value="Beta-barrel_RND_2"/>
    <property type="match status" value="1"/>
</dbReference>
<dbReference type="Proteomes" id="UP000007590">
    <property type="component" value="Chromosome"/>
</dbReference>
<feature type="domain" description="Multidrug resistance protein MdtA-like C-terminal permuted SH3" evidence="9">
    <location>
        <begin position="285"/>
        <end position="342"/>
    </location>
</feature>
<evidence type="ECO:0000259" key="7">
    <source>
        <dbReference type="Pfam" id="PF25917"/>
    </source>
</evidence>
<comment type="similarity">
    <text evidence="2">Belongs to the membrane fusion protein (MFP) (TC 8.A.1) family.</text>
</comment>
<keyword evidence="3" id="KW-0813">Transport</keyword>
<feature type="chain" id="PRO_5003615165" evidence="5">
    <location>
        <begin position="29"/>
        <end position="358"/>
    </location>
</feature>
<feature type="domain" description="Multidrug resistance protein MdtA-like barrel-sandwich hybrid" evidence="7">
    <location>
        <begin position="75"/>
        <end position="199"/>
    </location>
</feature>
<feature type="domain" description="Multidrug resistance protein MdtA-like alpha-helical hairpin" evidence="6">
    <location>
        <begin position="109"/>
        <end position="170"/>
    </location>
</feature>
<dbReference type="AlphaFoldDB" id="H8KQ11"/>
<evidence type="ECO:0000256" key="2">
    <source>
        <dbReference type="ARBA" id="ARBA00009477"/>
    </source>
</evidence>
<proteinExistence type="inferred from homology"/>
<evidence type="ECO:0000256" key="5">
    <source>
        <dbReference type="SAM" id="SignalP"/>
    </source>
</evidence>
<dbReference type="SUPFAM" id="SSF111369">
    <property type="entry name" value="HlyD-like secretion proteins"/>
    <property type="match status" value="1"/>
</dbReference>
<name>H8KQ11_SOLCM</name>
<dbReference type="PANTHER" id="PTHR30469">
    <property type="entry name" value="MULTIDRUG RESISTANCE PROTEIN MDTA"/>
    <property type="match status" value="1"/>
</dbReference>
<dbReference type="Pfam" id="PF25876">
    <property type="entry name" value="HH_MFP_RND"/>
    <property type="match status" value="1"/>
</dbReference>
<dbReference type="FunFam" id="2.40.30.170:FF:000010">
    <property type="entry name" value="Efflux RND transporter periplasmic adaptor subunit"/>
    <property type="match status" value="1"/>
</dbReference>
<dbReference type="Pfam" id="PF25967">
    <property type="entry name" value="RND-MFP_C"/>
    <property type="match status" value="1"/>
</dbReference>
<dbReference type="InterPro" id="IPR058627">
    <property type="entry name" value="MdtA-like_C"/>
</dbReference>
<gene>
    <name evidence="10" type="ordered locus">Solca_1012</name>
</gene>
<evidence type="ECO:0000313" key="10">
    <source>
        <dbReference type="EMBL" id="AFD06120.1"/>
    </source>
</evidence>
<dbReference type="InterPro" id="IPR006143">
    <property type="entry name" value="RND_pump_MFP"/>
</dbReference>
<dbReference type="NCBIfam" id="TIGR01730">
    <property type="entry name" value="RND_mfp"/>
    <property type="match status" value="1"/>
</dbReference>
<dbReference type="GO" id="GO:1990281">
    <property type="term" value="C:efflux pump complex"/>
    <property type="evidence" value="ECO:0007669"/>
    <property type="project" value="TreeGrafter"/>
</dbReference>
<dbReference type="InterPro" id="IPR058625">
    <property type="entry name" value="MdtA-like_BSH"/>
</dbReference>